<comment type="similarity">
    <text evidence="1 7">Belongs to the glutaminase family.</text>
</comment>
<feature type="binding site" evidence="7">
    <location>
        <position position="168"/>
    </location>
    <ligand>
        <name>substrate</name>
    </ligand>
</feature>
<dbReference type="AlphaFoldDB" id="A0A7W4YE64"/>
<keyword evidence="4 7" id="KW-0378">Hydrolase</keyword>
<protein>
    <recommendedName>
        <fullName evidence="6 7">Glutaminase</fullName>
        <ecNumber evidence="3 7">3.5.1.2</ecNumber>
    </recommendedName>
</protein>
<proteinExistence type="inferred from homology"/>
<comment type="caution">
    <text evidence="8">The sequence shown here is derived from an EMBL/GenBank/DDBJ whole genome shotgun (WGS) entry which is preliminary data.</text>
</comment>
<keyword evidence="7" id="KW-0007">Acetylation</keyword>
<dbReference type="SUPFAM" id="SSF56601">
    <property type="entry name" value="beta-lactamase/transpeptidase-like"/>
    <property type="match status" value="1"/>
</dbReference>
<evidence type="ECO:0000313" key="8">
    <source>
        <dbReference type="EMBL" id="MBB2956148.1"/>
    </source>
</evidence>
<dbReference type="RefSeq" id="WP_183622554.1">
    <property type="nucleotide sequence ID" value="NZ_JACHWJ010000001.1"/>
</dbReference>
<evidence type="ECO:0000256" key="1">
    <source>
        <dbReference type="ARBA" id="ARBA00011076"/>
    </source>
</evidence>
<dbReference type="GO" id="GO:0006537">
    <property type="term" value="P:glutamate biosynthetic process"/>
    <property type="evidence" value="ECO:0007669"/>
    <property type="project" value="TreeGrafter"/>
</dbReference>
<evidence type="ECO:0000256" key="3">
    <source>
        <dbReference type="ARBA" id="ARBA00012918"/>
    </source>
</evidence>
<feature type="binding site" evidence="7">
    <location>
        <position position="295"/>
    </location>
    <ligand>
        <name>substrate</name>
    </ligand>
</feature>
<dbReference type="Proteomes" id="UP000545286">
    <property type="component" value="Unassembled WGS sequence"/>
</dbReference>
<dbReference type="EMBL" id="JACHWJ010000001">
    <property type="protein sequence ID" value="MBB2956148.1"/>
    <property type="molecule type" value="Genomic_DNA"/>
</dbReference>
<evidence type="ECO:0000256" key="4">
    <source>
        <dbReference type="ARBA" id="ARBA00022801"/>
    </source>
</evidence>
<evidence type="ECO:0000256" key="2">
    <source>
        <dbReference type="ARBA" id="ARBA00011881"/>
    </source>
</evidence>
<evidence type="ECO:0000256" key="6">
    <source>
        <dbReference type="ARBA" id="ARBA00070405"/>
    </source>
</evidence>
<sequence>MTTLPDSARPGQTRQGQAGNAALPAVLEHPTEFPHEPDLVSPDTRVVSTGNLPDPVQVREILAGTYERYRDVQDGRVADYIPALAEADSSWFGLSLTSATGQRFSFGDAQLQFSIQSISKAFVYALVVQELGHVEVRERIGVNNTGLPFNSVMAIELNGGRTMNPLVNAGALATTSLVPGKTWDEKWDFIHEGLSKFAGHTLEIDERVYESEMETNTRNRGIARLLESYGHISLDPMQVTELYTRQCSLLVTAEDLATMGATLADGGDCPISGIDVVDPSVSRDVLSVMATNGMYEASGDWLFEVGMPGKSGVSGGIVAIAPGKGSLATFSPPLDAAGNSVRGIRASRHLSNKLGLNLFASTVQ</sequence>
<comment type="catalytic activity">
    <reaction evidence="5 7">
        <text>L-glutamine + H2O = L-glutamate + NH4(+)</text>
        <dbReference type="Rhea" id="RHEA:15889"/>
        <dbReference type="ChEBI" id="CHEBI:15377"/>
        <dbReference type="ChEBI" id="CHEBI:28938"/>
        <dbReference type="ChEBI" id="CHEBI:29985"/>
        <dbReference type="ChEBI" id="CHEBI:58359"/>
        <dbReference type="EC" id="3.5.1.2"/>
    </reaction>
</comment>
<dbReference type="Pfam" id="PF04960">
    <property type="entry name" value="Glutaminase"/>
    <property type="match status" value="1"/>
</dbReference>
<keyword evidence="9" id="KW-1185">Reference proteome</keyword>
<dbReference type="FunFam" id="3.40.710.10:FF:000005">
    <property type="entry name" value="Glutaminase"/>
    <property type="match status" value="1"/>
</dbReference>
<feature type="binding site" evidence="7">
    <location>
        <position position="212"/>
    </location>
    <ligand>
        <name>substrate</name>
    </ligand>
</feature>
<evidence type="ECO:0000256" key="7">
    <source>
        <dbReference type="HAMAP-Rule" id="MF_00313"/>
    </source>
</evidence>
<dbReference type="EC" id="3.5.1.2" evidence="3 7"/>
<feature type="binding site" evidence="7">
    <location>
        <position position="243"/>
    </location>
    <ligand>
        <name>substrate</name>
    </ligand>
</feature>
<reference evidence="8 9" key="1">
    <citation type="submission" date="2020-08" db="EMBL/GenBank/DDBJ databases">
        <title>Sequencing the genomes of 1000 actinobacteria strains.</title>
        <authorList>
            <person name="Klenk H.-P."/>
        </authorList>
    </citation>
    <scope>NUCLEOTIDE SEQUENCE [LARGE SCALE GENOMIC DNA]</scope>
    <source>
        <strain evidence="8 9">DSM 20419</strain>
    </source>
</reference>
<name>A0A7W4YE64_9MICO</name>
<dbReference type="HAMAP" id="MF_00313">
    <property type="entry name" value="Glutaminase"/>
    <property type="match status" value="1"/>
</dbReference>
<dbReference type="NCBIfam" id="TIGR03814">
    <property type="entry name" value="Gln_ase"/>
    <property type="match status" value="1"/>
</dbReference>
<dbReference type="PANTHER" id="PTHR12544">
    <property type="entry name" value="GLUTAMINASE"/>
    <property type="match status" value="1"/>
</dbReference>
<feature type="binding site" evidence="7">
    <location>
        <position position="117"/>
    </location>
    <ligand>
        <name>substrate</name>
    </ligand>
</feature>
<dbReference type="Gene3D" id="3.40.710.10">
    <property type="entry name" value="DD-peptidase/beta-lactamase superfamily"/>
    <property type="match status" value="1"/>
</dbReference>
<organism evidence="8 9">
    <name type="scientific">Pseudoclavibacter helvolus</name>
    <dbReference type="NCBI Taxonomy" id="255205"/>
    <lineage>
        <taxon>Bacteria</taxon>
        <taxon>Bacillati</taxon>
        <taxon>Actinomycetota</taxon>
        <taxon>Actinomycetes</taxon>
        <taxon>Micrococcales</taxon>
        <taxon>Microbacteriaceae</taxon>
        <taxon>Pseudoclavibacter</taxon>
    </lineage>
</organism>
<dbReference type="InterPro" id="IPR012338">
    <property type="entry name" value="Beta-lactam/transpept-like"/>
</dbReference>
<dbReference type="InterPro" id="IPR015868">
    <property type="entry name" value="Glutaminase"/>
</dbReference>
<evidence type="ECO:0000256" key="5">
    <source>
        <dbReference type="ARBA" id="ARBA00049534"/>
    </source>
</evidence>
<evidence type="ECO:0000313" key="9">
    <source>
        <dbReference type="Proteomes" id="UP000545286"/>
    </source>
</evidence>
<dbReference type="GO" id="GO:0006543">
    <property type="term" value="P:L-glutamine catabolic process"/>
    <property type="evidence" value="ECO:0007669"/>
    <property type="project" value="TreeGrafter"/>
</dbReference>
<dbReference type="GO" id="GO:0004359">
    <property type="term" value="F:glutaminase activity"/>
    <property type="evidence" value="ECO:0007669"/>
    <property type="project" value="UniProtKB-UniRule"/>
</dbReference>
<comment type="subunit">
    <text evidence="2 7">Homotetramer.</text>
</comment>
<feature type="binding site" evidence="7">
    <location>
        <position position="219"/>
    </location>
    <ligand>
        <name>substrate</name>
    </ligand>
</feature>
<accession>A0A7W4YE64</accession>
<dbReference type="PANTHER" id="PTHR12544:SF48">
    <property type="entry name" value="GLUTAMINASE 1"/>
    <property type="match status" value="1"/>
</dbReference>
<feature type="binding site" evidence="7">
    <location>
        <position position="313"/>
    </location>
    <ligand>
        <name>substrate</name>
    </ligand>
</feature>
<dbReference type="NCBIfam" id="NF009020">
    <property type="entry name" value="PRK12356.1"/>
    <property type="match status" value="1"/>
</dbReference>
<gene>
    <name evidence="7" type="primary">glsA</name>
    <name evidence="8" type="ORF">FHX72_000260</name>
</gene>